<dbReference type="NCBIfam" id="TIGR00996">
    <property type="entry name" value="Mtu_fam_mce"/>
    <property type="match status" value="1"/>
</dbReference>
<feature type="domain" description="Mce/MlaD" evidence="3">
    <location>
        <begin position="30"/>
        <end position="104"/>
    </location>
</feature>
<proteinExistence type="predicted"/>
<sequence length="476" mass="50242">MSRWVRYGVITTLVVALIGGAYVIWPKVTTYAVDGYFTSAAGLYPGDEVRVVGVPVGSIESITPQADAVKITMRVRDSVKVPADARAVIIAPNLVAARFVQLTPAYRQGPVMEDGGSIELDRTAVPVEWDDVKTELTRLSQQLGPPAGQVQGPLSEFVNQAADTLDGNGDSFRQALRELSQTAGRLGDSSPDLFGTVKNLQILVDALSKSNEQIVQFSGHLASVSQVLADSSVGLGDTLGSLNQALSDVRGFLNENNEVLIGSIDRLTDFTSILTNQTDDVEQIFHVLPNAMANFYNIYNPAQGTANGLLGLPEFANPVQFICGSFDGAGTPDYDKRTEICRQRMAPVLKRLAMNYPPFMSHGINTITAYKGQVIYDTPATEAKAKTYIPHLEWIPADGRFPPRQGDPGDPSALLLPQPAVPGPPPPAQPYSLGPVVPPPGPPPAGPPPGPAPGAPPQPAPPGPLPAEAAVPGGGG</sequence>
<protein>
    <submittedName>
        <fullName evidence="5">Mammalian cell entry protein</fullName>
    </submittedName>
</protein>
<evidence type="ECO:0000259" key="4">
    <source>
        <dbReference type="Pfam" id="PF11887"/>
    </source>
</evidence>
<comment type="caution">
    <text evidence="5">The sequence shown here is derived from an EMBL/GenBank/DDBJ whole genome shotgun (WGS) entry which is preliminary data.</text>
</comment>
<keyword evidence="2" id="KW-0812">Transmembrane</keyword>
<dbReference type="RefSeq" id="WP_064399173.1">
    <property type="nucleotide sequence ID" value="NZ_LQIR01000045.1"/>
</dbReference>
<keyword evidence="2" id="KW-1133">Transmembrane helix</keyword>
<dbReference type="InterPro" id="IPR024516">
    <property type="entry name" value="Mce_C"/>
</dbReference>
<feature type="region of interest" description="Disordered" evidence="1">
    <location>
        <begin position="396"/>
        <end position="476"/>
    </location>
</feature>
<name>A0A101A169_9MYCO</name>
<evidence type="ECO:0000313" key="6">
    <source>
        <dbReference type="Proteomes" id="UP000053707"/>
    </source>
</evidence>
<feature type="transmembrane region" description="Helical" evidence="2">
    <location>
        <begin position="7"/>
        <end position="25"/>
    </location>
</feature>
<feature type="compositionally biased region" description="Pro residues" evidence="1">
    <location>
        <begin position="436"/>
        <end position="465"/>
    </location>
</feature>
<dbReference type="Pfam" id="PF11887">
    <property type="entry name" value="Mce4_CUP1"/>
    <property type="match status" value="1"/>
</dbReference>
<evidence type="ECO:0000313" key="5">
    <source>
        <dbReference type="EMBL" id="KUI10668.1"/>
    </source>
</evidence>
<accession>A0A101A169</accession>
<dbReference type="GO" id="GO:0005576">
    <property type="term" value="C:extracellular region"/>
    <property type="evidence" value="ECO:0007669"/>
    <property type="project" value="TreeGrafter"/>
</dbReference>
<evidence type="ECO:0000256" key="1">
    <source>
        <dbReference type="SAM" id="MobiDB-lite"/>
    </source>
</evidence>
<dbReference type="PANTHER" id="PTHR33371">
    <property type="entry name" value="INTERMEMBRANE PHOSPHOLIPID TRANSPORT SYSTEM BINDING PROTEIN MLAD-RELATED"/>
    <property type="match status" value="1"/>
</dbReference>
<feature type="compositionally biased region" description="Pro residues" evidence="1">
    <location>
        <begin position="419"/>
        <end position="429"/>
    </location>
</feature>
<keyword evidence="6" id="KW-1185">Reference proteome</keyword>
<keyword evidence="2" id="KW-0472">Membrane</keyword>
<feature type="domain" description="Mammalian cell entry C-terminal" evidence="4">
    <location>
        <begin position="112"/>
        <end position="298"/>
    </location>
</feature>
<reference evidence="5 6" key="1">
    <citation type="submission" date="2016-01" db="EMBL/GenBank/DDBJ databases">
        <authorList>
            <consortium name="TB Trials Study Group"/>
            <person name="Sutton G."/>
            <person name="Brinkac L."/>
            <person name="Sanka R."/>
            <person name="Adams M."/>
            <person name="Lau E.L."/>
            <person name="Macaden R."/>
            <person name="Grewal H.M.S."/>
        </authorList>
    </citation>
    <scope>NUCLEOTIDE SEQUENCE [LARGE SCALE GENOMIC DNA]</scope>
    <source>
        <strain evidence="5 6">IS-1744</strain>
    </source>
</reference>
<feature type="compositionally biased region" description="Low complexity" evidence="1">
    <location>
        <begin position="466"/>
        <end position="476"/>
    </location>
</feature>
<dbReference type="InterPro" id="IPR005693">
    <property type="entry name" value="Mce"/>
</dbReference>
<organism evidence="5 6">
    <name type="scientific">Mycobacterium lehmannii</name>
    <dbReference type="NCBI Taxonomy" id="2048550"/>
    <lineage>
        <taxon>Bacteria</taxon>
        <taxon>Bacillati</taxon>
        <taxon>Actinomycetota</taxon>
        <taxon>Actinomycetes</taxon>
        <taxon>Mycobacteriales</taxon>
        <taxon>Mycobacteriaceae</taxon>
        <taxon>Mycobacterium</taxon>
    </lineage>
</organism>
<dbReference type="AlphaFoldDB" id="A0A101A169"/>
<gene>
    <name evidence="5" type="ORF">AU192_21800</name>
</gene>
<dbReference type="Proteomes" id="UP000053707">
    <property type="component" value="Unassembled WGS sequence"/>
</dbReference>
<dbReference type="PANTHER" id="PTHR33371:SF4">
    <property type="entry name" value="INTERMEMBRANE PHOSPHOLIPID TRANSPORT SYSTEM BINDING PROTEIN MLAD"/>
    <property type="match status" value="1"/>
</dbReference>
<dbReference type="Pfam" id="PF02470">
    <property type="entry name" value="MlaD"/>
    <property type="match status" value="1"/>
</dbReference>
<evidence type="ECO:0000256" key="2">
    <source>
        <dbReference type="SAM" id="Phobius"/>
    </source>
</evidence>
<dbReference type="InterPro" id="IPR003399">
    <property type="entry name" value="Mce/MlaD"/>
</dbReference>
<evidence type="ECO:0000259" key="3">
    <source>
        <dbReference type="Pfam" id="PF02470"/>
    </source>
</evidence>
<dbReference type="EMBL" id="LQIR01000045">
    <property type="protein sequence ID" value="KUI10668.1"/>
    <property type="molecule type" value="Genomic_DNA"/>
</dbReference>
<dbReference type="InterPro" id="IPR052336">
    <property type="entry name" value="MlaD_Phospholipid_Transporter"/>
</dbReference>